<gene>
    <name evidence="1" type="ORF">SDC9_163763</name>
</gene>
<accession>A0A645FWX7</accession>
<proteinExistence type="predicted"/>
<protein>
    <submittedName>
        <fullName evidence="1">Uncharacterized protein</fullName>
    </submittedName>
</protein>
<evidence type="ECO:0000313" key="1">
    <source>
        <dbReference type="EMBL" id="MPN16423.1"/>
    </source>
</evidence>
<comment type="caution">
    <text evidence="1">The sequence shown here is derived from an EMBL/GenBank/DDBJ whole genome shotgun (WGS) entry which is preliminary data.</text>
</comment>
<dbReference type="EMBL" id="VSSQ01063376">
    <property type="protein sequence ID" value="MPN16423.1"/>
    <property type="molecule type" value="Genomic_DNA"/>
</dbReference>
<sequence>MLRKITIITLLLLAIAGIFYLRGTKVEKVQTETIAKVPATLPLIIDISAAG</sequence>
<organism evidence="1">
    <name type="scientific">bioreactor metagenome</name>
    <dbReference type="NCBI Taxonomy" id="1076179"/>
    <lineage>
        <taxon>unclassified sequences</taxon>
        <taxon>metagenomes</taxon>
        <taxon>ecological metagenomes</taxon>
    </lineage>
</organism>
<name>A0A645FWX7_9ZZZZ</name>
<dbReference type="AlphaFoldDB" id="A0A645FWX7"/>
<reference evidence="1" key="1">
    <citation type="submission" date="2019-08" db="EMBL/GenBank/DDBJ databases">
        <authorList>
            <person name="Kucharzyk K."/>
            <person name="Murdoch R.W."/>
            <person name="Higgins S."/>
            <person name="Loffler F."/>
        </authorList>
    </citation>
    <scope>NUCLEOTIDE SEQUENCE</scope>
</reference>